<keyword evidence="2" id="KW-0812">Transmembrane</keyword>
<evidence type="ECO:0000256" key="4">
    <source>
        <dbReference type="ARBA" id="ARBA00023136"/>
    </source>
</evidence>
<keyword evidence="3" id="KW-1133">Transmembrane helix</keyword>
<reference evidence="6" key="1">
    <citation type="submission" date="2020-06" db="EMBL/GenBank/DDBJ databases">
        <title>REHAB project genomes.</title>
        <authorList>
            <person name="Shaw L.P."/>
        </authorList>
    </citation>
    <scope>NUCLEOTIDE SEQUENCE [LARGE SCALE GENOMIC DNA]</scope>
    <source>
        <strain evidence="6">RHBSTW-00555</strain>
    </source>
</reference>
<evidence type="ECO:0000256" key="3">
    <source>
        <dbReference type="ARBA" id="ARBA00022989"/>
    </source>
</evidence>
<proteinExistence type="predicted"/>
<gene>
    <name evidence="5" type="ORF">HV234_17555</name>
</gene>
<dbReference type="InterPro" id="IPR029058">
    <property type="entry name" value="AB_hydrolase_fold"/>
</dbReference>
<evidence type="ECO:0000256" key="2">
    <source>
        <dbReference type="ARBA" id="ARBA00022692"/>
    </source>
</evidence>
<keyword evidence="4" id="KW-0472">Membrane</keyword>
<dbReference type="RefSeq" id="WP_136895826.1">
    <property type="nucleotide sequence ID" value="NZ_CP055315.1"/>
</dbReference>
<dbReference type="Gene3D" id="3.40.50.1820">
    <property type="entry name" value="alpha/beta hydrolase"/>
    <property type="match status" value="1"/>
</dbReference>
<dbReference type="EMBL" id="CP055315">
    <property type="protein sequence ID" value="QLO53212.1"/>
    <property type="molecule type" value="Genomic_DNA"/>
</dbReference>
<dbReference type="Pfam" id="PF05277">
    <property type="entry name" value="DUF726"/>
    <property type="match status" value="1"/>
</dbReference>
<evidence type="ECO:0000256" key="1">
    <source>
        <dbReference type="ARBA" id="ARBA00004141"/>
    </source>
</evidence>
<dbReference type="AlphaFoldDB" id="A0ABD7AJZ5"/>
<sequence>MYAYNLVKNKYNLIEIELYNEKAKGMPVVIAPGFLTYNDKSWAIKLSKVIKSPIIFVNWQSSNSNELLKKSIIPIVSGLAMPQLSVNIPINVIMMIKKVWDECSQDSYHAGDRLACFLNDVWDEDDRAIFLGHSLGVRIITGAMSRLNNKNICSSVSIAGAMPREYYEINLKLCKDYKSIEHINIYNDKDRVLQLLYKLGEWEFKNKPIGLSESSLGNVKNINLNLGHLSCFSNENFIRFISGYYMQKRAEYYASNKI</sequence>
<name>A0ABD7AJZ5_9ENTR</name>
<accession>A0ABD7AJZ5</accession>
<evidence type="ECO:0000313" key="6">
    <source>
        <dbReference type="Proteomes" id="UP000510937"/>
    </source>
</evidence>
<dbReference type="GO" id="GO:0016020">
    <property type="term" value="C:membrane"/>
    <property type="evidence" value="ECO:0007669"/>
    <property type="project" value="UniProtKB-SubCell"/>
</dbReference>
<dbReference type="InterPro" id="IPR007941">
    <property type="entry name" value="DUF726"/>
</dbReference>
<organism evidence="5 6">
    <name type="scientific">Klebsiella grimontii</name>
    <dbReference type="NCBI Taxonomy" id="2058152"/>
    <lineage>
        <taxon>Bacteria</taxon>
        <taxon>Pseudomonadati</taxon>
        <taxon>Pseudomonadota</taxon>
        <taxon>Gammaproteobacteria</taxon>
        <taxon>Enterobacterales</taxon>
        <taxon>Enterobacteriaceae</taxon>
        <taxon>Klebsiella/Raoultella group</taxon>
        <taxon>Klebsiella</taxon>
    </lineage>
</organism>
<comment type="subcellular location">
    <subcellularLocation>
        <location evidence="1">Membrane</location>
        <topology evidence="1">Multi-pass membrane protein</topology>
    </subcellularLocation>
</comment>
<dbReference type="SUPFAM" id="SSF53474">
    <property type="entry name" value="alpha/beta-Hydrolases"/>
    <property type="match status" value="1"/>
</dbReference>
<dbReference type="Proteomes" id="UP000510937">
    <property type="component" value="Chromosome"/>
</dbReference>
<protein>
    <submittedName>
        <fullName evidence="5">DUF726 domain-containing protein</fullName>
    </submittedName>
</protein>
<evidence type="ECO:0000313" key="5">
    <source>
        <dbReference type="EMBL" id="QLO53212.1"/>
    </source>
</evidence>